<dbReference type="EMBL" id="BGPR01299950">
    <property type="protein sequence ID" value="GBN63807.1"/>
    <property type="molecule type" value="Genomic_DNA"/>
</dbReference>
<feature type="region of interest" description="Disordered" evidence="1">
    <location>
        <begin position="60"/>
        <end position="83"/>
    </location>
</feature>
<evidence type="ECO:0000313" key="2">
    <source>
        <dbReference type="EMBL" id="GBN63807.1"/>
    </source>
</evidence>
<evidence type="ECO:0000313" key="3">
    <source>
        <dbReference type="Proteomes" id="UP000499080"/>
    </source>
</evidence>
<proteinExistence type="predicted"/>
<comment type="caution">
    <text evidence="2">The sequence shown here is derived from an EMBL/GenBank/DDBJ whole genome shotgun (WGS) entry which is preliminary data.</text>
</comment>
<evidence type="ECO:0000256" key="1">
    <source>
        <dbReference type="SAM" id="MobiDB-lite"/>
    </source>
</evidence>
<sequence length="83" mass="9178">MDRLILIRGKKTRTSPETATHFPNLLVTPAGGPLAFNIRFRMYQAFSHVHYCTKYSELGISRPEDGTSPTAHHVPSQTGEPAA</sequence>
<reference evidence="2 3" key="1">
    <citation type="journal article" date="2019" name="Sci. Rep.">
        <title>Orb-weaving spider Araneus ventricosus genome elucidates the spidroin gene catalogue.</title>
        <authorList>
            <person name="Kono N."/>
            <person name="Nakamura H."/>
            <person name="Ohtoshi R."/>
            <person name="Moran D.A.P."/>
            <person name="Shinohara A."/>
            <person name="Yoshida Y."/>
            <person name="Fujiwara M."/>
            <person name="Mori M."/>
            <person name="Tomita M."/>
            <person name="Arakawa K."/>
        </authorList>
    </citation>
    <scope>NUCLEOTIDE SEQUENCE [LARGE SCALE GENOMIC DNA]</scope>
</reference>
<keyword evidence="3" id="KW-1185">Reference proteome</keyword>
<feature type="compositionally biased region" description="Polar residues" evidence="1">
    <location>
        <begin position="67"/>
        <end position="83"/>
    </location>
</feature>
<dbReference type="Proteomes" id="UP000499080">
    <property type="component" value="Unassembled WGS sequence"/>
</dbReference>
<protein>
    <submittedName>
        <fullName evidence="2">Uncharacterized protein</fullName>
    </submittedName>
</protein>
<dbReference type="AlphaFoldDB" id="A0A4Y2QKI2"/>
<accession>A0A4Y2QKI2</accession>
<gene>
    <name evidence="2" type="ORF">AVEN_76347_1</name>
</gene>
<organism evidence="2 3">
    <name type="scientific">Araneus ventricosus</name>
    <name type="common">Orbweaver spider</name>
    <name type="synonym">Epeira ventricosa</name>
    <dbReference type="NCBI Taxonomy" id="182803"/>
    <lineage>
        <taxon>Eukaryota</taxon>
        <taxon>Metazoa</taxon>
        <taxon>Ecdysozoa</taxon>
        <taxon>Arthropoda</taxon>
        <taxon>Chelicerata</taxon>
        <taxon>Arachnida</taxon>
        <taxon>Araneae</taxon>
        <taxon>Araneomorphae</taxon>
        <taxon>Entelegynae</taxon>
        <taxon>Araneoidea</taxon>
        <taxon>Araneidae</taxon>
        <taxon>Araneus</taxon>
    </lineage>
</organism>
<name>A0A4Y2QKI2_ARAVE</name>